<sequence length="166" mass="18028">MAWVGEQILDSGTRQAYALVEAAADWSPWSPFLTGQTSAPRLPGVYLFREPGSQVIRYAGMAGERAGSGRPMGLHGRLSVYRTGKGAVSGFGEAALDRALADPHWIGVQLDRLENEGPRRAKEWAADAILRLSPEVSWTIVTDGPSAKVLEGELVPLLRPHGLWNR</sequence>
<proteinExistence type="predicted"/>
<organism evidence="1 2">
    <name type="scientific">Pedococcus aerophilus</name>
    <dbReference type="NCBI Taxonomy" id="436356"/>
    <lineage>
        <taxon>Bacteria</taxon>
        <taxon>Bacillati</taxon>
        <taxon>Actinomycetota</taxon>
        <taxon>Actinomycetes</taxon>
        <taxon>Micrococcales</taxon>
        <taxon>Intrasporangiaceae</taxon>
        <taxon>Pedococcus</taxon>
    </lineage>
</organism>
<reference evidence="1 2" key="1">
    <citation type="journal article" date="2019" name="Int. J. Syst. Evol. Microbiol.">
        <title>The Global Catalogue of Microorganisms (GCM) 10K type strain sequencing project: providing services to taxonomists for standard genome sequencing and annotation.</title>
        <authorList>
            <consortium name="The Broad Institute Genomics Platform"/>
            <consortium name="The Broad Institute Genome Sequencing Center for Infectious Disease"/>
            <person name="Wu L."/>
            <person name="Ma J."/>
        </authorList>
    </citation>
    <scope>NUCLEOTIDE SEQUENCE [LARGE SCALE GENOMIC DNA]</scope>
    <source>
        <strain evidence="1 2">JCM 16378</strain>
    </source>
</reference>
<gene>
    <name evidence="1" type="ORF">GCM10009867_05300</name>
</gene>
<dbReference type="Proteomes" id="UP001501326">
    <property type="component" value="Unassembled WGS sequence"/>
</dbReference>
<dbReference type="EMBL" id="BAAARN010000001">
    <property type="protein sequence ID" value="GAA2731511.1"/>
    <property type="molecule type" value="Genomic_DNA"/>
</dbReference>
<keyword evidence="2" id="KW-1185">Reference proteome</keyword>
<evidence type="ECO:0000313" key="2">
    <source>
        <dbReference type="Proteomes" id="UP001501326"/>
    </source>
</evidence>
<protein>
    <recommendedName>
        <fullName evidence="3">GIY-YIG nuclease family protein</fullName>
    </recommendedName>
</protein>
<name>A0ABN3UF13_9MICO</name>
<comment type="caution">
    <text evidence="1">The sequence shown here is derived from an EMBL/GenBank/DDBJ whole genome shotgun (WGS) entry which is preliminary data.</text>
</comment>
<accession>A0ABN3UF13</accession>
<evidence type="ECO:0000313" key="1">
    <source>
        <dbReference type="EMBL" id="GAA2731511.1"/>
    </source>
</evidence>
<evidence type="ECO:0008006" key="3">
    <source>
        <dbReference type="Google" id="ProtNLM"/>
    </source>
</evidence>